<reference evidence="6 7" key="1">
    <citation type="submission" date="2016-11" db="EMBL/GenBank/DDBJ databases">
        <authorList>
            <person name="Jaros S."/>
            <person name="Januszkiewicz K."/>
            <person name="Wedrychowicz H."/>
        </authorList>
    </citation>
    <scope>NUCLEOTIDE SEQUENCE [LARGE SCALE GENOMIC DNA]</scope>
    <source>
        <strain evidence="6 7">CECT 7868</strain>
    </source>
</reference>
<dbReference type="InterPro" id="IPR017853">
    <property type="entry name" value="GH"/>
</dbReference>
<organism evidence="6 7">
    <name type="scientific">Vibrio aerogenes CECT 7868</name>
    <dbReference type="NCBI Taxonomy" id="1216006"/>
    <lineage>
        <taxon>Bacteria</taxon>
        <taxon>Pseudomonadati</taxon>
        <taxon>Pseudomonadota</taxon>
        <taxon>Gammaproteobacteria</taxon>
        <taxon>Vibrionales</taxon>
        <taxon>Vibrionaceae</taxon>
        <taxon>Vibrio</taxon>
    </lineage>
</organism>
<dbReference type="PROSITE" id="PS00659">
    <property type="entry name" value="GLYCOSYL_HYDROL_F5"/>
    <property type="match status" value="1"/>
</dbReference>
<evidence type="ECO:0000256" key="3">
    <source>
        <dbReference type="RuleBase" id="RU361153"/>
    </source>
</evidence>
<feature type="domain" description="Glycoside hydrolase family 5" evidence="5">
    <location>
        <begin position="185"/>
        <end position="406"/>
    </location>
</feature>
<dbReference type="PANTHER" id="PTHR34142">
    <property type="entry name" value="ENDO-BETA-1,4-GLUCANASE A"/>
    <property type="match status" value="1"/>
</dbReference>
<evidence type="ECO:0000256" key="1">
    <source>
        <dbReference type="ARBA" id="ARBA00022801"/>
    </source>
</evidence>
<dbReference type="SUPFAM" id="SSF51445">
    <property type="entry name" value="(Trans)glycosidases"/>
    <property type="match status" value="1"/>
</dbReference>
<proteinExistence type="inferred from homology"/>
<dbReference type="GO" id="GO:0000272">
    <property type="term" value="P:polysaccharide catabolic process"/>
    <property type="evidence" value="ECO:0007669"/>
    <property type="project" value="InterPro"/>
</dbReference>
<sequence>MKKTNYVGKVNYVTDEDYSVLIEYTAFDTSVTEGSLRTETSVTIEGGWVNVDLEDDDKTIIHELVGIPTSERDFGFTLSTLSMDPSEIIAASFEGEPVEIYFNGEPLSGGSTGETPHAYHGALRLGDASHEENPRMIYNQHDEQIQLCGLSLFWSNHSYSQVDLSDYWDTEGVAGIDVCDKVATELEAPIIRAAIAADNTETWNYENSYYDNPALCMNQVDKIVQAATAKGQYVVIDFHSHDANEYLEEAKTFFGDVSEKYSGHTNVIYEIFNEPVDQSWDTIKAYAEEVIPVIRNNDENALILVGTGYYSQEVDEAVDQPLEGENAFNVMYVFHYYGSCSDPTNCHDHLKAKLETWAQDVPIFISEYGHSEPSGDGEVCGENNEDWYEIVDRLGLSMCHWAISDKEESSAMFVHDTPLNVPWTGDVLTKSGGIIEERLLLRKGYSEPQNSVIDPGKDLHMLDNPSSTPGRHV</sequence>
<feature type="region of interest" description="Disordered" evidence="4">
    <location>
        <begin position="451"/>
        <end position="473"/>
    </location>
</feature>
<dbReference type="Pfam" id="PF00150">
    <property type="entry name" value="Cellulase"/>
    <property type="match status" value="1"/>
</dbReference>
<dbReference type="STRING" id="1216006.VA7868_02954"/>
<evidence type="ECO:0000313" key="6">
    <source>
        <dbReference type="EMBL" id="SHI25596.1"/>
    </source>
</evidence>
<dbReference type="OrthoDB" id="1153097at2"/>
<keyword evidence="2 3" id="KW-0326">Glycosidase</keyword>
<feature type="compositionally biased region" description="Polar residues" evidence="4">
    <location>
        <begin position="464"/>
        <end position="473"/>
    </location>
</feature>
<name>A0A1M5ZNC0_9VIBR</name>
<keyword evidence="1 3" id="KW-0378">Hydrolase</keyword>
<dbReference type="EMBL" id="FQXZ01000033">
    <property type="protein sequence ID" value="SHI25596.1"/>
    <property type="molecule type" value="Genomic_DNA"/>
</dbReference>
<keyword evidence="7" id="KW-1185">Reference proteome</keyword>
<gene>
    <name evidence="6" type="primary">cel5A</name>
    <name evidence="6" type="ORF">VA7868_02954</name>
</gene>
<dbReference type="GO" id="GO:0008810">
    <property type="term" value="F:cellulase activity"/>
    <property type="evidence" value="ECO:0007669"/>
    <property type="project" value="UniProtKB-EC"/>
</dbReference>
<evidence type="ECO:0000313" key="7">
    <source>
        <dbReference type="Proteomes" id="UP000184608"/>
    </source>
</evidence>
<dbReference type="SMR" id="A0A1M5ZNC0"/>
<dbReference type="RefSeq" id="WP_073604580.1">
    <property type="nucleotide sequence ID" value="NZ_FQXZ01000033.1"/>
</dbReference>
<evidence type="ECO:0000256" key="2">
    <source>
        <dbReference type="ARBA" id="ARBA00023295"/>
    </source>
</evidence>
<dbReference type="EC" id="3.2.1.4" evidence="6"/>
<dbReference type="Gene3D" id="3.20.20.80">
    <property type="entry name" value="Glycosidases"/>
    <property type="match status" value="1"/>
</dbReference>
<evidence type="ECO:0000259" key="5">
    <source>
        <dbReference type="Pfam" id="PF00150"/>
    </source>
</evidence>
<protein>
    <submittedName>
        <fullName evidence="6">Endoglucanase 5A</fullName>
        <ecNumber evidence="6">3.2.1.4</ecNumber>
    </submittedName>
</protein>
<accession>A0A1M5ZNC0</accession>
<comment type="similarity">
    <text evidence="3">Belongs to the glycosyl hydrolase 5 (cellulase A) family.</text>
</comment>
<dbReference type="InterPro" id="IPR018087">
    <property type="entry name" value="Glyco_hydro_5_CS"/>
</dbReference>
<dbReference type="Proteomes" id="UP000184608">
    <property type="component" value="Unassembled WGS sequence"/>
</dbReference>
<dbReference type="AlphaFoldDB" id="A0A1M5ZNC0"/>
<dbReference type="InterPro" id="IPR001547">
    <property type="entry name" value="Glyco_hydro_5"/>
</dbReference>
<evidence type="ECO:0000256" key="4">
    <source>
        <dbReference type="SAM" id="MobiDB-lite"/>
    </source>
</evidence>
<dbReference type="PANTHER" id="PTHR34142:SF1">
    <property type="entry name" value="GLYCOSIDE HYDROLASE FAMILY 5 DOMAIN-CONTAINING PROTEIN"/>
    <property type="match status" value="1"/>
</dbReference>